<evidence type="ECO:0000256" key="5">
    <source>
        <dbReference type="ARBA" id="ARBA00022829"/>
    </source>
</evidence>
<organism evidence="13 14">
    <name type="scientific">Metarhizium rileyi (strain RCEF 4871)</name>
    <name type="common">Nomuraea rileyi</name>
    <dbReference type="NCBI Taxonomy" id="1649241"/>
    <lineage>
        <taxon>Eukaryota</taxon>
        <taxon>Fungi</taxon>
        <taxon>Dikarya</taxon>
        <taxon>Ascomycota</taxon>
        <taxon>Pezizomycotina</taxon>
        <taxon>Sordariomycetes</taxon>
        <taxon>Hypocreomycetidae</taxon>
        <taxon>Hypocreales</taxon>
        <taxon>Clavicipitaceae</taxon>
        <taxon>Metarhizium</taxon>
    </lineage>
</organism>
<comment type="caution">
    <text evidence="13">The sequence shown here is derived from an EMBL/GenBank/DDBJ whole genome shotgun (WGS) entry which is preliminary data.</text>
</comment>
<evidence type="ECO:0000313" key="13">
    <source>
        <dbReference type="EMBL" id="OAA41324.1"/>
    </source>
</evidence>
<comment type="subcellular location">
    <subcellularLocation>
        <location evidence="1">Chromosome</location>
        <location evidence="1">Centromere</location>
    </subcellularLocation>
</comment>
<feature type="domain" description="Shugoshin C-terminal" evidence="11">
    <location>
        <begin position="448"/>
        <end position="471"/>
    </location>
</feature>
<feature type="compositionally biased region" description="Basic and acidic residues" evidence="10">
    <location>
        <begin position="370"/>
        <end position="383"/>
    </location>
</feature>
<dbReference type="GO" id="GO:0005634">
    <property type="term" value="C:nucleus"/>
    <property type="evidence" value="ECO:0007669"/>
    <property type="project" value="InterPro"/>
</dbReference>
<feature type="region of interest" description="Disordered" evidence="10">
    <location>
        <begin position="270"/>
        <end position="638"/>
    </location>
</feature>
<dbReference type="Pfam" id="PF07558">
    <property type="entry name" value="Shugoshin_N"/>
    <property type="match status" value="1"/>
</dbReference>
<keyword evidence="5" id="KW-0159">Chromosome partition</keyword>
<evidence type="ECO:0000256" key="6">
    <source>
        <dbReference type="ARBA" id="ARBA00023054"/>
    </source>
</evidence>
<feature type="compositionally biased region" description="Basic and acidic residues" evidence="10">
    <location>
        <begin position="464"/>
        <end position="477"/>
    </location>
</feature>
<dbReference type="Proteomes" id="UP000243498">
    <property type="component" value="Unassembled WGS sequence"/>
</dbReference>
<dbReference type="AlphaFoldDB" id="A0A167CL88"/>
<dbReference type="EMBL" id="AZHC01000016">
    <property type="protein sequence ID" value="OAA41324.1"/>
    <property type="molecule type" value="Genomic_DNA"/>
</dbReference>
<keyword evidence="14" id="KW-1185">Reference proteome</keyword>
<dbReference type="OrthoDB" id="5394106at2759"/>
<feature type="compositionally biased region" description="Basic residues" evidence="10">
    <location>
        <begin position="602"/>
        <end position="614"/>
    </location>
</feature>
<dbReference type="OMA" id="ENECACM"/>
<feature type="compositionally biased region" description="Polar residues" evidence="10">
    <location>
        <begin position="540"/>
        <end position="549"/>
    </location>
</feature>
<evidence type="ECO:0000259" key="12">
    <source>
        <dbReference type="Pfam" id="PF07558"/>
    </source>
</evidence>
<keyword evidence="4" id="KW-0132">Cell division</keyword>
<gene>
    <name evidence="13" type="ORF">NOR_05402</name>
</gene>
<feature type="compositionally biased region" description="Acidic residues" evidence="10">
    <location>
        <begin position="569"/>
        <end position="581"/>
    </location>
</feature>
<evidence type="ECO:0000256" key="9">
    <source>
        <dbReference type="SAM" id="Coils"/>
    </source>
</evidence>
<evidence type="ECO:0000256" key="3">
    <source>
        <dbReference type="ARBA" id="ARBA00022454"/>
    </source>
</evidence>
<evidence type="ECO:0000256" key="7">
    <source>
        <dbReference type="ARBA" id="ARBA00023306"/>
    </source>
</evidence>
<evidence type="ECO:0000256" key="8">
    <source>
        <dbReference type="ARBA" id="ARBA00023328"/>
    </source>
</evidence>
<feature type="domain" description="Shugoshin N-terminal coiled-coil" evidence="12">
    <location>
        <begin position="17"/>
        <end position="61"/>
    </location>
</feature>
<dbReference type="GO" id="GO:0051301">
    <property type="term" value="P:cell division"/>
    <property type="evidence" value="ECO:0007669"/>
    <property type="project" value="UniProtKB-KW"/>
</dbReference>
<proteinExistence type="inferred from homology"/>
<dbReference type="Pfam" id="PF07557">
    <property type="entry name" value="Shugoshin_C"/>
    <property type="match status" value="1"/>
</dbReference>
<reference evidence="13 14" key="1">
    <citation type="journal article" date="2016" name="Genome Biol. Evol.">
        <title>Divergent and convergent evolution of fungal pathogenicity.</title>
        <authorList>
            <person name="Shang Y."/>
            <person name="Xiao G."/>
            <person name="Zheng P."/>
            <person name="Cen K."/>
            <person name="Zhan S."/>
            <person name="Wang C."/>
        </authorList>
    </citation>
    <scope>NUCLEOTIDE SEQUENCE [LARGE SCALE GENOMIC DNA]</scope>
    <source>
        <strain evidence="13 14">RCEF 4871</strain>
    </source>
</reference>
<feature type="compositionally biased region" description="Polar residues" evidence="10">
    <location>
        <begin position="584"/>
        <end position="597"/>
    </location>
</feature>
<keyword evidence="6 9" id="KW-0175">Coiled coil</keyword>
<dbReference type="InterPro" id="IPR011516">
    <property type="entry name" value="Shugoshin_N"/>
</dbReference>
<keyword evidence="3" id="KW-0158">Chromosome</keyword>
<evidence type="ECO:0000259" key="11">
    <source>
        <dbReference type="Pfam" id="PF07557"/>
    </source>
</evidence>
<keyword evidence="8" id="KW-0137">Centromere</keyword>
<evidence type="ECO:0000256" key="1">
    <source>
        <dbReference type="ARBA" id="ARBA00004584"/>
    </source>
</evidence>
<name>A0A167CL88_METRR</name>
<accession>A0A167CL88</accession>
<keyword evidence="7" id="KW-0131">Cell cycle</keyword>
<dbReference type="InterPro" id="IPR011515">
    <property type="entry name" value="Shugoshin_C"/>
</dbReference>
<evidence type="ECO:0000313" key="14">
    <source>
        <dbReference type="Proteomes" id="UP000243498"/>
    </source>
</evidence>
<dbReference type="GO" id="GO:0000779">
    <property type="term" value="C:condensed chromosome, centromeric region"/>
    <property type="evidence" value="ECO:0007669"/>
    <property type="project" value="UniProtKB-ARBA"/>
</dbReference>
<feature type="compositionally biased region" description="Polar residues" evidence="10">
    <location>
        <begin position="336"/>
        <end position="347"/>
    </location>
</feature>
<evidence type="ECO:0000256" key="2">
    <source>
        <dbReference type="ARBA" id="ARBA00010845"/>
    </source>
</evidence>
<feature type="region of interest" description="Disordered" evidence="10">
    <location>
        <begin position="188"/>
        <end position="215"/>
    </location>
</feature>
<feature type="compositionally biased region" description="Basic and acidic residues" evidence="10">
    <location>
        <begin position="295"/>
        <end position="321"/>
    </location>
</feature>
<feature type="compositionally biased region" description="Basic and acidic residues" evidence="10">
    <location>
        <begin position="501"/>
        <end position="514"/>
    </location>
</feature>
<evidence type="ECO:0000256" key="4">
    <source>
        <dbReference type="ARBA" id="ARBA00022618"/>
    </source>
</evidence>
<feature type="coiled-coil region" evidence="9">
    <location>
        <begin position="39"/>
        <end position="73"/>
    </location>
</feature>
<sequence length="638" mass="69976">MARLNEAPLSSDSLETLRKKMLRQNRDLAKSNNVRALRIRELESECALMLSENLELRSRILELEKQVEDNETRRIADHALAIKAKLEAQLTEWGTLLSGLGLEPPMKRHSPRIRKSIKQRMSFVSGRPSPSQRRLREVARDIEELGHISEARSSSRQSLNPDQIRALRSEADSLELEAPSKQQYIEPEPVKVDSPPRPALVTRDVTSPRKPIEPPILLASPRASKLVEPAAPSPAKKRKEPLIRLQNHVAQPGTPASELVAAPVKGGLKRKFAQDESENASLRHLTNENTAPRGTADKISIRERAGDKTLKELAHMRKQVTEPHVATGNGRRPLASKSTNNDISSPRKNPKPPVMDEIATAKAGLAKSKPAKDRTKSKAKTDAVPKLASVQPAQIEPPTTETVLADLATAVSEPVLMSPNSSESAPSGDDPRGDTPPPADISLHGETSRGSRRNRTTISYAEPNLRDKMRRPTKELFDAVAGEGKYARRASQCDQPTSEGPKIKRESDVGDSLRRIPPLNNDCGAPEPGSIPASPLAKKSSAQDLSKTVTAERRRQNSRAADVAADLGLDSDENESGEVDVYEFTSSSPQIDTNAPAETTRTTRRRGVNTRRRSAAVDSEEGNTARERSASRRRSMMV</sequence>
<comment type="similarity">
    <text evidence="2">Belongs to the shugoshin family.</text>
</comment>
<evidence type="ECO:0000256" key="10">
    <source>
        <dbReference type="SAM" id="MobiDB-lite"/>
    </source>
</evidence>
<dbReference type="GO" id="GO:0045132">
    <property type="term" value="P:meiotic chromosome segregation"/>
    <property type="evidence" value="ECO:0007669"/>
    <property type="project" value="InterPro"/>
</dbReference>
<protein>
    <submittedName>
        <fullName evidence="13">Shugoshin</fullName>
    </submittedName>
</protein>